<evidence type="ECO:0000256" key="5">
    <source>
        <dbReference type="SAM" id="MobiDB-lite"/>
    </source>
</evidence>
<dbReference type="GO" id="GO:0008270">
    <property type="term" value="F:zinc ion binding"/>
    <property type="evidence" value="ECO:0007669"/>
    <property type="project" value="UniProtKB-KW"/>
</dbReference>
<dbReference type="GO" id="GO:0030100">
    <property type="term" value="P:regulation of endocytosis"/>
    <property type="evidence" value="ECO:0007669"/>
    <property type="project" value="TreeGrafter"/>
</dbReference>
<gene>
    <name evidence="6" type="ORF">ACAOBT_LOCUS29594</name>
</gene>
<dbReference type="OrthoDB" id="983479at2759"/>
<name>A0A9P0Q258_ACAOB</name>
<keyword evidence="4" id="KW-0862">Zinc</keyword>
<dbReference type="GO" id="GO:0000139">
    <property type="term" value="C:Golgi membrane"/>
    <property type="evidence" value="ECO:0007669"/>
    <property type="project" value="TreeGrafter"/>
</dbReference>
<evidence type="ECO:0000256" key="1">
    <source>
        <dbReference type="ARBA" id="ARBA00022468"/>
    </source>
</evidence>
<feature type="region of interest" description="Disordered" evidence="5">
    <location>
        <begin position="1"/>
        <end position="31"/>
    </location>
</feature>
<feature type="compositionally biased region" description="Basic and acidic residues" evidence="5">
    <location>
        <begin position="1"/>
        <end position="10"/>
    </location>
</feature>
<dbReference type="Proteomes" id="UP001152888">
    <property type="component" value="Unassembled WGS sequence"/>
</dbReference>
<sequence length="107" mass="11483">MENANRRDDIPPSQGGKYSGFGYSMDAPPRSQSQEFVDTAMSSLASGWSFLSSSATKIASKATENAVKYGGIASQKVKEGTMLEDVQSQVTTLANKVNMEKINILAK</sequence>
<keyword evidence="3" id="KW-0863">Zinc-finger</keyword>
<dbReference type="GO" id="GO:0005096">
    <property type="term" value="F:GTPase activator activity"/>
    <property type="evidence" value="ECO:0007669"/>
    <property type="project" value="UniProtKB-KW"/>
</dbReference>
<dbReference type="PANTHER" id="PTHR46395">
    <property type="entry name" value="ADP-RIBOSYLATION FACTOR GTPASE-ACTIVATING PROTEIN 1"/>
    <property type="match status" value="1"/>
</dbReference>
<keyword evidence="7" id="KW-1185">Reference proteome</keyword>
<accession>A0A9P0Q258</accession>
<protein>
    <submittedName>
        <fullName evidence="6">Uncharacterized protein</fullName>
    </submittedName>
</protein>
<dbReference type="GO" id="GO:0032012">
    <property type="term" value="P:regulation of ARF protein signal transduction"/>
    <property type="evidence" value="ECO:0007669"/>
    <property type="project" value="TreeGrafter"/>
</dbReference>
<dbReference type="EMBL" id="CAKOFQ010007742">
    <property type="protein sequence ID" value="CAH2007340.1"/>
    <property type="molecule type" value="Genomic_DNA"/>
</dbReference>
<evidence type="ECO:0000313" key="6">
    <source>
        <dbReference type="EMBL" id="CAH2007340.1"/>
    </source>
</evidence>
<reference evidence="6" key="1">
    <citation type="submission" date="2022-03" db="EMBL/GenBank/DDBJ databases">
        <authorList>
            <person name="Sayadi A."/>
        </authorList>
    </citation>
    <scope>NUCLEOTIDE SEQUENCE</scope>
</reference>
<proteinExistence type="predicted"/>
<comment type="caution">
    <text evidence="6">The sequence shown here is derived from an EMBL/GenBank/DDBJ whole genome shotgun (WGS) entry which is preliminary data.</text>
</comment>
<evidence type="ECO:0000256" key="3">
    <source>
        <dbReference type="ARBA" id="ARBA00022771"/>
    </source>
</evidence>
<keyword evidence="2" id="KW-0479">Metal-binding</keyword>
<evidence type="ECO:0000313" key="7">
    <source>
        <dbReference type="Proteomes" id="UP001152888"/>
    </source>
</evidence>
<evidence type="ECO:0000256" key="4">
    <source>
        <dbReference type="ARBA" id="ARBA00022833"/>
    </source>
</evidence>
<keyword evidence="1" id="KW-0343">GTPase activation</keyword>
<dbReference type="PANTHER" id="PTHR46395:SF1">
    <property type="entry name" value="ADP-RIBOSYLATION FACTOR GTPASE-ACTIVATING PROTEIN 1"/>
    <property type="match status" value="1"/>
</dbReference>
<organism evidence="6 7">
    <name type="scientific">Acanthoscelides obtectus</name>
    <name type="common">Bean weevil</name>
    <name type="synonym">Bruchus obtectus</name>
    <dbReference type="NCBI Taxonomy" id="200917"/>
    <lineage>
        <taxon>Eukaryota</taxon>
        <taxon>Metazoa</taxon>
        <taxon>Ecdysozoa</taxon>
        <taxon>Arthropoda</taxon>
        <taxon>Hexapoda</taxon>
        <taxon>Insecta</taxon>
        <taxon>Pterygota</taxon>
        <taxon>Neoptera</taxon>
        <taxon>Endopterygota</taxon>
        <taxon>Coleoptera</taxon>
        <taxon>Polyphaga</taxon>
        <taxon>Cucujiformia</taxon>
        <taxon>Chrysomeloidea</taxon>
        <taxon>Chrysomelidae</taxon>
        <taxon>Bruchinae</taxon>
        <taxon>Bruchini</taxon>
        <taxon>Acanthoscelides</taxon>
    </lineage>
</organism>
<evidence type="ECO:0000256" key="2">
    <source>
        <dbReference type="ARBA" id="ARBA00022723"/>
    </source>
</evidence>
<dbReference type="AlphaFoldDB" id="A0A9P0Q258"/>